<protein>
    <recommendedName>
        <fullName evidence="10">Major facilitator superfamily (MFS) profile domain-containing protein</fullName>
    </recommendedName>
</protein>
<dbReference type="GO" id="GO:0022857">
    <property type="term" value="F:transmembrane transporter activity"/>
    <property type="evidence" value="ECO:0007669"/>
    <property type="project" value="TreeGrafter"/>
</dbReference>
<dbReference type="PANTHER" id="PTHR43791:SF35">
    <property type="entry name" value="MAJOR FACILITATOR SUPERFAMILY (MFS) PROFILE DOMAIN-CONTAINING PROTEIN"/>
    <property type="match status" value="1"/>
</dbReference>
<dbReference type="STRING" id="1447883.A0A2B7YCB4"/>
<evidence type="ECO:0000256" key="1">
    <source>
        <dbReference type="ARBA" id="ARBA00004141"/>
    </source>
</evidence>
<organism evidence="8 9">
    <name type="scientific">Polytolypa hystricis (strain UAMH7299)</name>
    <dbReference type="NCBI Taxonomy" id="1447883"/>
    <lineage>
        <taxon>Eukaryota</taxon>
        <taxon>Fungi</taxon>
        <taxon>Dikarya</taxon>
        <taxon>Ascomycota</taxon>
        <taxon>Pezizomycotina</taxon>
        <taxon>Eurotiomycetes</taxon>
        <taxon>Eurotiomycetidae</taxon>
        <taxon>Onygenales</taxon>
        <taxon>Onygenales incertae sedis</taxon>
        <taxon>Polytolypa</taxon>
    </lineage>
</organism>
<dbReference type="AlphaFoldDB" id="A0A2B7YCB4"/>
<name>A0A2B7YCB4_POLH7</name>
<keyword evidence="3 7" id="KW-0812">Transmembrane</keyword>
<evidence type="ECO:0000256" key="5">
    <source>
        <dbReference type="ARBA" id="ARBA00023136"/>
    </source>
</evidence>
<feature type="transmembrane region" description="Helical" evidence="7">
    <location>
        <begin position="73"/>
        <end position="101"/>
    </location>
</feature>
<reference evidence="8 9" key="1">
    <citation type="submission" date="2017-10" db="EMBL/GenBank/DDBJ databases">
        <title>Comparative genomics in systemic dimorphic fungi from Ajellomycetaceae.</title>
        <authorList>
            <person name="Munoz J.F."/>
            <person name="Mcewen J.G."/>
            <person name="Clay O.K."/>
            <person name="Cuomo C.A."/>
        </authorList>
    </citation>
    <scope>NUCLEOTIDE SEQUENCE [LARGE SCALE GENOMIC DNA]</scope>
    <source>
        <strain evidence="8 9">UAMH7299</strain>
    </source>
</reference>
<evidence type="ECO:0000313" key="8">
    <source>
        <dbReference type="EMBL" id="PGH19176.1"/>
    </source>
</evidence>
<evidence type="ECO:0000256" key="3">
    <source>
        <dbReference type="ARBA" id="ARBA00022692"/>
    </source>
</evidence>
<dbReference type="InterPro" id="IPR036259">
    <property type="entry name" value="MFS_trans_sf"/>
</dbReference>
<dbReference type="SUPFAM" id="SSF103473">
    <property type="entry name" value="MFS general substrate transporter"/>
    <property type="match status" value="1"/>
</dbReference>
<evidence type="ECO:0000313" key="9">
    <source>
        <dbReference type="Proteomes" id="UP000224634"/>
    </source>
</evidence>
<dbReference type="PANTHER" id="PTHR43791">
    <property type="entry name" value="PERMEASE-RELATED"/>
    <property type="match status" value="1"/>
</dbReference>
<keyword evidence="9" id="KW-1185">Reference proteome</keyword>
<keyword evidence="5 7" id="KW-0472">Membrane</keyword>
<dbReference type="EMBL" id="PDNA01000051">
    <property type="protein sequence ID" value="PGH19176.1"/>
    <property type="molecule type" value="Genomic_DNA"/>
</dbReference>
<sequence>MTGHESEKPRDSVSDDVHVSARKVDDLEKKATVDTVHHDEALKVLPNYTGDETWAEKEEKHLLRKFDRRLLPLLYLTCGLHVWYCCTGYISGLSLLINYGVGQIGGGHSSWCWMYIFACGVTVIWGIAFGPIRAKGFGEREHYIAVARMRENNSGVWNTHFKKAQVFELLTDIKFWLMFFTAFLSMIANGPISSFKPIIINSFSFSGVNSLMLMMPSGVFAGTIQLLSPYLAFKFPSPRIWGWEFAACSMRIGGGKVVSLTQGKV</sequence>
<feature type="transmembrane region" description="Helical" evidence="7">
    <location>
        <begin position="173"/>
        <end position="192"/>
    </location>
</feature>
<dbReference type="GO" id="GO:0016020">
    <property type="term" value="C:membrane"/>
    <property type="evidence" value="ECO:0007669"/>
    <property type="project" value="UniProtKB-SubCell"/>
</dbReference>
<gene>
    <name evidence="8" type="ORF">AJ80_04145</name>
</gene>
<comment type="caution">
    <text evidence="8">The sequence shown here is derived from an EMBL/GenBank/DDBJ whole genome shotgun (WGS) entry which is preliminary data.</text>
</comment>
<keyword evidence="4 7" id="KW-1133">Transmembrane helix</keyword>
<evidence type="ECO:0000256" key="6">
    <source>
        <dbReference type="SAM" id="MobiDB-lite"/>
    </source>
</evidence>
<dbReference type="Proteomes" id="UP000224634">
    <property type="component" value="Unassembled WGS sequence"/>
</dbReference>
<evidence type="ECO:0000256" key="7">
    <source>
        <dbReference type="SAM" id="Phobius"/>
    </source>
</evidence>
<evidence type="ECO:0000256" key="4">
    <source>
        <dbReference type="ARBA" id="ARBA00022989"/>
    </source>
</evidence>
<feature type="region of interest" description="Disordered" evidence="6">
    <location>
        <begin position="1"/>
        <end position="21"/>
    </location>
</feature>
<evidence type="ECO:0008006" key="10">
    <source>
        <dbReference type="Google" id="ProtNLM"/>
    </source>
</evidence>
<proteinExistence type="predicted"/>
<keyword evidence="2" id="KW-0813">Transport</keyword>
<feature type="transmembrane region" description="Helical" evidence="7">
    <location>
        <begin position="113"/>
        <end position="132"/>
    </location>
</feature>
<comment type="subcellular location">
    <subcellularLocation>
        <location evidence="1">Membrane</location>
        <topology evidence="1">Multi-pass membrane protein</topology>
    </subcellularLocation>
</comment>
<evidence type="ECO:0000256" key="2">
    <source>
        <dbReference type="ARBA" id="ARBA00022448"/>
    </source>
</evidence>
<dbReference type="OrthoDB" id="6730379at2759"/>
<feature type="transmembrane region" description="Helical" evidence="7">
    <location>
        <begin position="212"/>
        <end position="233"/>
    </location>
</feature>
<accession>A0A2B7YCB4</accession>